<accession>A0A5B2VF63</accession>
<dbReference type="GO" id="GO:0003700">
    <property type="term" value="F:DNA-binding transcription factor activity"/>
    <property type="evidence" value="ECO:0007669"/>
    <property type="project" value="InterPro"/>
</dbReference>
<sequence>MPISPADASVLQNEADRAARQVCRRLRLAPHDREDVRQDLLADVLARLRFYDARRGSLGAFAGTVMKRRAARLAHRIQRDRARLAPMSLDAPVPGGDGLTFADTISESDGHAATVGQPFDSFAMVDRRLDCECALGLLDGADLALCQQLVDQTPTEIARAGVTARAKIYRQLASIRLTLTAIGFAA</sequence>
<organism evidence="1 2">
    <name type="scientific">Salinarimonas soli</name>
    <dbReference type="NCBI Taxonomy" id="1638099"/>
    <lineage>
        <taxon>Bacteria</taxon>
        <taxon>Pseudomonadati</taxon>
        <taxon>Pseudomonadota</taxon>
        <taxon>Alphaproteobacteria</taxon>
        <taxon>Hyphomicrobiales</taxon>
        <taxon>Salinarimonadaceae</taxon>
        <taxon>Salinarimonas</taxon>
    </lineage>
</organism>
<gene>
    <name evidence="1" type="ORF">F0L46_11495</name>
</gene>
<dbReference type="Proteomes" id="UP000323142">
    <property type="component" value="Unassembled WGS sequence"/>
</dbReference>
<name>A0A5B2VF63_9HYPH</name>
<reference evidence="1 2" key="1">
    <citation type="submission" date="2019-09" db="EMBL/GenBank/DDBJ databases">
        <title>Salinarimonas rosea gen. nov., sp. nov., a new member of the a-2 subgroup of the Proteobacteria.</title>
        <authorList>
            <person name="Liu J."/>
        </authorList>
    </citation>
    <scope>NUCLEOTIDE SEQUENCE [LARGE SCALE GENOMIC DNA]</scope>
    <source>
        <strain evidence="1 2">BN140002</strain>
    </source>
</reference>
<evidence type="ECO:0000313" key="1">
    <source>
        <dbReference type="EMBL" id="KAA2237080.1"/>
    </source>
</evidence>
<dbReference type="InterPro" id="IPR013325">
    <property type="entry name" value="RNA_pol_sigma_r2"/>
</dbReference>
<dbReference type="AlphaFoldDB" id="A0A5B2VF63"/>
<proteinExistence type="predicted"/>
<keyword evidence="2" id="KW-1185">Reference proteome</keyword>
<dbReference type="SUPFAM" id="SSF88946">
    <property type="entry name" value="Sigma2 domain of RNA polymerase sigma factors"/>
    <property type="match status" value="1"/>
</dbReference>
<dbReference type="GO" id="GO:0006352">
    <property type="term" value="P:DNA-templated transcription initiation"/>
    <property type="evidence" value="ECO:0007669"/>
    <property type="project" value="InterPro"/>
</dbReference>
<dbReference type="RefSeq" id="WP_149817588.1">
    <property type="nucleotide sequence ID" value="NZ_VUOA01000020.1"/>
</dbReference>
<protein>
    <submittedName>
        <fullName evidence="1">Uncharacterized protein</fullName>
    </submittedName>
</protein>
<comment type="caution">
    <text evidence="1">The sequence shown here is derived from an EMBL/GenBank/DDBJ whole genome shotgun (WGS) entry which is preliminary data.</text>
</comment>
<dbReference type="OrthoDB" id="7766037at2"/>
<dbReference type="EMBL" id="VUOA01000020">
    <property type="protein sequence ID" value="KAA2237080.1"/>
    <property type="molecule type" value="Genomic_DNA"/>
</dbReference>
<evidence type="ECO:0000313" key="2">
    <source>
        <dbReference type="Proteomes" id="UP000323142"/>
    </source>
</evidence>
<reference evidence="1 2" key="2">
    <citation type="submission" date="2019-09" db="EMBL/GenBank/DDBJ databases">
        <authorList>
            <person name="Jin C."/>
        </authorList>
    </citation>
    <scope>NUCLEOTIDE SEQUENCE [LARGE SCALE GENOMIC DNA]</scope>
    <source>
        <strain evidence="1 2">BN140002</strain>
    </source>
</reference>